<reference evidence="5 6" key="1">
    <citation type="journal article" date="2021" name="Sci. Rep.">
        <title>Genome sequencing of the multicellular alga Astrephomene provides insights into convergent evolution of germ-soma differentiation.</title>
        <authorList>
            <person name="Yamashita S."/>
            <person name="Yamamoto K."/>
            <person name="Matsuzaki R."/>
            <person name="Suzuki S."/>
            <person name="Yamaguchi H."/>
            <person name="Hirooka S."/>
            <person name="Minakuchi Y."/>
            <person name="Miyagishima S."/>
            <person name="Kawachi M."/>
            <person name="Toyoda A."/>
            <person name="Nozaki H."/>
        </authorList>
    </citation>
    <scope>NUCLEOTIDE SEQUENCE [LARGE SCALE GENOMIC DNA]</scope>
    <source>
        <strain evidence="5 6">NIES-4017</strain>
    </source>
</reference>
<evidence type="ECO:0000256" key="3">
    <source>
        <dbReference type="SAM" id="MobiDB-lite"/>
    </source>
</evidence>
<dbReference type="PANTHER" id="PTHR24055">
    <property type="entry name" value="MITOGEN-ACTIVATED PROTEIN KINASE"/>
    <property type="match status" value="1"/>
</dbReference>
<dbReference type="EMBL" id="BMAR01000004">
    <property type="protein sequence ID" value="GFR42830.1"/>
    <property type="molecule type" value="Genomic_DNA"/>
</dbReference>
<feature type="region of interest" description="Disordered" evidence="3">
    <location>
        <begin position="376"/>
        <end position="399"/>
    </location>
</feature>
<keyword evidence="6" id="KW-1185">Reference proteome</keyword>
<organism evidence="5 6">
    <name type="scientific">Astrephomene gubernaculifera</name>
    <dbReference type="NCBI Taxonomy" id="47775"/>
    <lineage>
        <taxon>Eukaryota</taxon>
        <taxon>Viridiplantae</taxon>
        <taxon>Chlorophyta</taxon>
        <taxon>core chlorophytes</taxon>
        <taxon>Chlorophyceae</taxon>
        <taxon>CS clade</taxon>
        <taxon>Chlamydomonadales</taxon>
        <taxon>Astrephomenaceae</taxon>
        <taxon>Astrephomene</taxon>
    </lineage>
</organism>
<evidence type="ECO:0000313" key="6">
    <source>
        <dbReference type="Proteomes" id="UP001054857"/>
    </source>
</evidence>
<evidence type="ECO:0000259" key="4">
    <source>
        <dbReference type="PROSITE" id="PS50011"/>
    </source>
</evidence>
<name>A0AAD3HJP1_9CHLO</name>
<dbReference type="GO" id="GO:0005524">
    <property type="term" value="F:ATP binding"/>
    <property type="evidence" value="ECO:0007669"/>
    <property type="project" value="UniProtKB-KW"/>
</dbReference>
<dbReference type="InterPro" id="IPR008271">
    <property type="entry name" value="Ser/Thr_kinase_AS"/>
</dbReference>
<feature type="region of interest" description="Disordered" evidence="3">
    <location>
        <begin position="847"/>
        <end position="866"/>
    </location>
</feature>
<dbReference type="Pfam" id="PF00069">
    <property type="entry name" value="Pkinase"/>
    <property type="match status" value="2"/>
</dbReference>
<proteinExistence type="predicted"/>
<evidence type="ECO:0000256" key="1">
    <source>
        <dbReference type="ARBA" id="ARBA00022741"/>
    </source>
</evidence>
<feature type="compositionally biased region" description="Pro residues" evidence="3">
    <location>
        <begin position="206"/>
        <end position="218"/>
    </location>
</feature>
<dbReference type="InterPro" id="IPR011009">
    <property type="entry name" value="Kinase-like_dom_sf"/>
</dbReference>
<dbReference type="GO" id="GO:0004672">
    <property type="term" value="F:protein kinase activity"/>
    <property type="evidence" value="ECO:0007669"/>
    <property type="project" value="InterPro"/>
</dbReference>
<dbReference type="Gene3D" id="3.30.200.20">
    <property type="entry name" value="Phosphorylase Kinase, domain 1"/>
    <property type="match status" value="1"/>
</dbReference>
<comment type="caution">
    <text evidence="5">The sequence shown here is derived from an EMBL/GenBank/DDBJ whole genome shotgun (WGS) entry which is preliminary data.</text>
</comment>
<feature type="region of interest" description="Disordered" evidence="3">
    <location>
        <begin position="526"/>
        <end position="546"/>
    </location>
</feature>
<dbReference type="SUPFAM" id="SSF56112">
    <property type="entry name" value="Protein kinase-like (PK-like)"/>
    <property type="match status" value="1"/>
</dbReference>
<feature type="domain" description="Protein kinase" evidence="4">
    <location>
        <begin position="17"/>
        <end position="447"/>
    </location>
</feature>
<evidence type="ECO:0000256" key="2">
    <source>
        <dbReference type="ARBA" id="ARBA00022840"/>
    </source>
</evidence>
<feature type="region of interest" description="Disordered" evidence="3">
    <location>
        <begin position="920"/>
        <end position="962"/>
    </location>
</feature>
<protein>
    <recommendedName>
        <fullName evidence="4">Protein kinase domain-containing protein</fullName>
    </recommendedName>
</protein>
<feature type="region of interest" description="Disordered" evidence="3">
    <location>
        <begin position="988"/>
        <end position="1008"/>
    </location>
</feature>
<dbReference type="PROSITE" id="PS50011">
    <property type="entry name" value="PROTEIN_KINASE_DOM"/>
    <property type="match status" value="1"/>
</dbReference>
<feature type="compositionally biased region" description="Low complexity" evidence="3">
    <location>
        <begin position="925"/>
        <end position="938"/>
    </location>
</feature>
<dbReference type="InterPro" id="IPR050117">
    <property type="entry name" value="MAPK"/>
</dbReference>
<gene>
    <name evidence="5" type="ORF">Agub_g3787</name>
</gene>
<dbReference type="AlphaFoldDB" id="A0AAD3HJP1"/>
<feature type="compositionally biased region" description="Low complexity" evidence="3">
    <location>
        <begin position="192"/>
        <end position="205"/>
    </location>
</feature>
<keyword evidence="1" id="KW-0547">Nucleotide-binding</keyword>
<dbReference type="Gene3D" id="1.10.510.10">
    <property type="entry name" value="Transferase(Phosphotransferase) domain 1"/>
    <property type="match status" value="1"/>
</dbReference>
<evidence type="ECO:0000313" key="5">
    <source>
        <dbReference type="EMBL" id="GFR42830.1"/>
    </source>
</evidence>
<dbReference type="PROSITE" id="PS00108">
    <property type="entry name" value="PROTEIN_KINASE_ST"/>
    <property type="match status" value="1"/>
</dbReference>
<feature type="region of interest" description="Disordered" evidence="3">
    <location>
        <begin position="192"/>
        <end position="226"/>
    </location>
</feature>
<dbReference type="Proteomes" id="UP001054857">
    <property type="component" value="Unassembled WGS sequence"/>
</dbReference>
<dbReference type="InterPro" id="IPR000719">
    <property type="entry name" value="Prot_kinase_dom"/>
</dbReference>
<sequence>MASARREGYFGMDWRVLEILRVLDEGTYGIVLAVRHRLTGELFAVKAGKNVTANGKVPYHTIQELKVLRRLPPHPNIVRLADVFWAEEGRMYLAFEFAYGGLHKELERFPGHILPPAVLRTVARQLLQAVAHCHDHKIIHRDIKPANVLLSRPLPTAAPTTTTVVGSGTTVACTATPVGMVTATATTSLAPLSSISSSSPSSSPALPSPSPSAPPPSATAPSLGNCSSAPLQPPQVVVKLCDFGFARAVQSSDPKYGERHSPYVVTRYYRAPEVLVGGSYGASVDIWSYGCTLAELAIGRPLFPGRSSLDQLHRIMSCLGPLPPQQLEALRCDLQLVPLEQYQLHLEQQQRQQEERGQQQQKQQWWRLLQQQGRKGERQQQHQQRRQQQSVSIQGASLPPGLPVRCERLESSLAGMDSELFQVISACLTLDPGQRPTAQQLLQMPYFQPAPTTMPASTMATAARPNEICVALGCDSSSSASLGSNDSPVGRHVRTTATGTGIRTCRMPRARSARTYGYYEEQAGTVAGNKNSNGATNGNGLGNGSRSNAGINNGCAAVRRETWAVTIPAASTASTTTNAFGSKPTVTTPTTTYTTTAGTNGTPAAATVSAARSGGGDGAVAASDADAAEAAVSVDTAAATAIGMPGEQPATSSVGVRSVDAAVDGFAGAASASAHLSLQQQQQQQQQPQLRPEVQVQLQTPSKPRALGPLLLAASASLSTSSSAVFSAATATTASAVAPLYATASTVAARTSCSSAVQLMRSAAASAMWAFPSNDNIVGGYDDGCSNCDASAREGTENGTGGCSDPIVDGTTGIGSTAVPLTAARKRNPLSLLYGWGGSSSNGYNAGSGDRGCGESGDVSAWSSSRPPLASNTTAASNAVDCHAALQPSSVAAAATAAAIATVPVASTAVKAAATGNDLVRAPRSTNSSSSSAETAASGVTLSVSGGRGLQRPSKASAAASSGWHLKLMRSLRRNRSVLSKGVTKLLTSCSNPWPVQPTQPSSKLSPS</sequence>
<keyword evidence="2" id="KW-0067">ATP-binding</keyword>
<accession>A0AAD3HJP1</accession>
<dbReference type="SMART" id="SM00220">
    <property type="entry name" value="S_TKc"/>
    <property type="match status" value="1"/>
</dbReference>